<dbReference type="OrthoDB" id="194358at2759"/>
<sequence>MADVSFYLVLSHHNPLPADGVVPVSHLLSSIPYSWHRYERHDTPYQTYMQMAKSILCWCVCSRDNSYNLLLFLDYLSLYLHNMVGNSLLFYHLSTSAFTFLDSFSERSRKCDHVNS</sequence>
<evidence type="ECO:0000313" key="1">
    <source>
        <dbReference type="EnsemblMetazoa" id="BGLB028361-PA"/>
    </source>
</evidence>
<dbReference type="VEuPathDB" id="VectorBase:BGLB028361"/>
<proteinExistence type="predicted"/>
<evidence type="ECO:0000313" key="2">
    <source>
        <dbReference type="Proteomes" id="UP000076420"/>
    </source>
</evidence>
<organism evidence="1 2">
    <name type="scientific">Biomphalaria glabrata</name>
    <name type="common">Bloodfluke planorb</name>
    <name type="synonym">Freshwater snail</name>
    <dbReference type="NCBI Taxonomy" id="6526"/>
    <lineage>
        <taxon>Eukaryota</taxon>
        <taxon>Metazoa</taxon>
        <taxon>Spiralia</taxon>
        <taxon>Lophotrochozoa</taxon>
        <taxon>Mollusca</taxon>
        <taxon>Gastropoda</taxon>
        <taxon>Heterobranchia</taxon>
        <taxon>Euthyneura</taxon>
        <taxon>Panpulmonata</taxon>
        <taxon>Hygrophila</taxon>
        <taxon>Lymnaeoidea</taxon>
        <taxon>Planorbidae</taxon>
        <taxon>Biomphalaria</taxon>
    </lineage>
</organism>
<dbReference type="EnsemblMetazoa" id="BGLB028361-RA">
    <property type="protein sequence ID" value="BGLB028361-PA"/>
    <property type="gene ID" value="BGLB028361"/>
</dbReference>
<reference evidence="1" key="1">
    <citation type="submission" date="2020-05" db="UniProtKB">
        <authorList>
            <consortium name="EnsemblMetazoa"/>
        </authorList>
    </citation>
    <scope>IDENTIFICATION</scope>
    <source>
        <strain evidence="1">BB02</strain>
    </source>
</reference>
<accession>A0A2C9L8P5</accession>
<name>A0A2C9L8P5_BIOGL</name>
<gene>
    <name evidence="1" type="primary">106065856</name>
</gene>
<dbReference type="AlphaFoldDB" id="A0A2C9L8P5"/>
<dbReference type="Proteomes" id="UP000076420">
    <property type="component" value="Unassembled WGS sequence"/>
</dbReference>
<protein>
    <submittedName>
        <fullName evidence="1">Uncharacterized protein</fullName>
    </submittedName>
</protein>
<dbReference type="KEGG" id="bgt:106065856"/>